<evidence type="ECO:0000256" key="1">
    <source>
        <dbReference type="SAM" id="MobiDB-lite"/>
    </source>
</evidence>
<feature type="domain" description="DUF7722" evidence="2">
    <location>
        <begin position="61"/>
        <end position="90"/>
    </location>
</feature>
<dbReference type="PANTHER" id="PTHR34947:SF4">
    <property type="entry name" value="TRANSMEMBRANE PROTEIN"/>
    <property type="match status" value="1"/>
</dbReference>
<name>A5B4B1_VITVI</name>
<dbReference type="AlphaFoldDB" id="A5B4B1"/>
<dbReference type="ExpressionAtlas" id="A5B4B1">
    <property type="expression patterns" value="baseline and differential"/>
</dbReference>
<evidence type="ECO:0000313" key="3">
    <source>
        <dbReference type="EMBL" id="CAN63134.1"/>
    </source>
</evidence>
<feature type="region of interest" description="Disordered" evidence="1">
    <location>
        <begin position="221"/>
        <end position="254"/>
    </location>
</feature>
<feature type="compositionally biased region" description="Acidic residues" evidence="1">
    <location>
        <begin position="221"/>
        <end position="252"/>
    </location>
</feature>
<sequence>MASWLLQSAFTHILWYPKGTKMQSGKMMGHPDGVGKSPKCLKDGDDVVEKCISGFQMPLHYPRYTKADYGKMEEWKVDMLLREYGLTFKGFSCFLHSFNLYYSTFLFSLITHTFERKYMFLICNGIVAFLAGYSGFGSSAPPGYGINAEFLKRTEDDGSSASQLSDMKPLVVDKGATVEGTVGSLGHDALVVEEDQDQQQENEPFYMEEQERESQALIVEDGDGEGEEETESLIPEAAEEEEEMKENEELTSTEELNKKIEDFIRRMKEELRVEAQSQLITV</sequence>
<dbReference type="InterPro" id="IPR056139">
    <property type="entry name" value="DUF7722"/>
</dbReference>
<dbReference type="EMBL" id="AM446122">
    <property type="protein sequence ID" value="CAN63134.1"/>
    <property type="molecule type" value="Genomic_DNA"/>
</dbReference>
<proteinExistence type="predicted"/>
<organism evidence="3">
    <name type="scientific">Vitis vinifera</name>
    <name type="common">Grape</name>
    <dbReference type="NCBI Taxonomy" id="29760"/>
    <lineage>
        <taxon>Eukaryota</taxon>
        <taxon>Viridiplantae</taxon>
        <taxon>Streptophyta</taxon>
        <taxon>Embryophyta</taxon>
        <taxon>Tracheophyta</taxon>
        <taxon>Spermatophyta</taxon>
        <taxon>Magnoliopsida</taxon>
        <taxon>eudicotyledons</taxon>
        <taxon>Gunneridae</taxon>
        <taxon>Pentapetalae</taxon>
        <taxon>rosids</taxon>
        <taxon>Vitales</taxon>
        <taxon>Vitaceae</taxon>
        <taxon>Viteae</taxon>
        <taxon>Vitis</taxon>
    </lineage>
</organism>
<dbReference type="OrthoDB" id="1303733at2759"/>
<gene>
    <name evidence="3" type="ORF">VITISV_001461</name>
</gene>
<accession>A5B4B1</accession>
<reference evidence="3" key="1">
    <citation type="journal article" date="2007" name="PLoS ONE">
        <title>The first genome sequence of an elite grapevine cultivar (Pinot noir Vitis vinifera L.): coping with a highly heterozygous genome.</title>
        <authorList>
            <person name="Velasco R."/>
            <person name="Zharkikh A."/>
            <person name="Troggio M."/>
            <person name="Cartwright D.A."/>
            <person name="Cestaro A."/>
            <person name="Pruss D."/>
            <person name="Pindo M."/>
            <person name="FitzGerald L.M."/>
            <person name="Vezzulli S."/>
            <person name="Reid J."/>
            <person name="Malacarne G."/>
            <person name="Iliev D."/>
            <person name="Coppola G."/>
            <person name="Wardell B."/>
            <person name="Micheletti D."/>
            <person name="Macalma T."/>
            <person name="Facci M."/>
            <person name="Mitchell J.T."/>
            <person name="Perazzolli M."/>
            <person name="Eldredge G."/>
            <person name="Gatto P."/>
            <person name="Oyzerski R."/>
            <person name="Moretto M."/>
            <person name="Gutin N."/>
            <person name="Stefanini M."/>
            <person name="Chen Y."/>
            <person name="Segala C."/>
            <person name="Davenport C."/>
            <person name="Dematte L."/>
            <person name="Mraz A."/>
            <person name="Battilana J."/>
            <person name="Stormo K."/>
            <person name="Costa F."/>
            <person name="Tao Q."/>
            <person name="Si-Ammour A."/>
            <person name="Harkins T."/>
            <person name="Lackey A."/>
            <person name="Perbost C."/>
            <person name="Taillon B."/>
            <person name="Stella A."/>
            <person name="Solovyev V."/>
            <person name="Fawcett J.A."/>
            <person name="Sterck L."/>
            <person name="Vandepoele K."/>
            <person name="Grando S.M."/>
            <person name="Toppo S."/>
            <person name="Moser C."/>
            <person name="Lanchbury J."/>
            <person name="Bogden R."/>
            <person name="Skolnick M."/>
            <person name="Sgaramella V."/>
            <person name="Bhatnagar S.K."/>
            <person name="Fontana P."/>
            <person name="Gutin A."/>
            <person name="Van de Peer Y."/>
            <person name="Salamini F."/>
            <person name="Viola R."/>
        </authorList>
    </citation>
    <scope>NUCLEOTIDE SEQUENCE</scope>
</reference>
<dbReference type="PANTHER" id="PTHR34947">
    <property type="entry name" value="TRANSMEMBRANE PROTEIN"/>
    <property type="match status" value="1"/>
</dbReference>
<evidence type="ECO:0000259" key="2">
    <source>
        <dbReference type="Pfam" id="PF24847"/>
    </source>
</evidence>
<dbReference type="Pfam" id="PF24847">
    <property type="entry name" value="DUF7722"/>
    <property type="match status" value="1"/>
</dbReference>
<protein>
    <recommendedName>
        <fullName evidence="2">DUF7722 domain-containing protein</fullName>
    </recommendedName>
</protein>